<dbReference type="Proteomes" id="UP000284706">
    <property type="component" value="Unassembled WGS sequence"/>
</dbReference>
<feature type="coiled-coil region" evidence="1">
    <location>
        <begin position="116"/>
        <end position="143"/>
    </location>
</feature>
<proteinExistence type="predicted"/>
<keyword evidence="1" id="KW-0175">Coiled coil</keyword>
<evidence type="ECO:0000256" key="1">
    <source>
        <dbReference type="SAM" id="Coils"/>
    </source>
</evidence>
<dbReference type="EMBL" id="NHYE01001019">
    <property type="protein sequence ID" value="PPR00230.1"/>
    <property type="molecule type" value="Genomic_DNA"/>
</dbReference>
<protein>
    <submittedName>
        <fullName evidence="3">Uncharacterized protein</fullName>
    </submittedName>
</protein>
<feature type="compositionally biased region" description="Basic and acidic residues" evidence="2">
    <location>
        <begin position="399"/>
        <end position="425"/>
    </location>
</feature>
<accession>A0A409YB55</accession>
<feature type="region of interest" description="Disordered" evidence="2">
    <location>
        <begin position="500"/>
        <end position="519"/>
    </location>
</feature>
<feature type="region of interest" description="Disordered" evidence="2">
    <location>
        <begin position="320"/>
        <end position="472"/>
    </location>
</feature>
<name>A0A409YB55_9AGAR</name>
<evidence type="ECO:0000313" key="3">
    <source>
        <dbReference type="EMBL" id="PPR00230.1"/>
    </source>
</evidence>
<feature type="compositionally biased region" description="Low complexity" evidence="2">
    <location>
        <begin position="326"/>
        <end position="337"/>
    </location>
</feature>
<keyword evidence="4" id="KW-1185">Reference proteome</keyword>
<comment type="caution">
    <text evidence="3">The sequence shown here is derived from an EMBL/GenBank/DDBJ whole genome shotgun (WGS) entry which is preliminary data.</text>
</comment>
<gene>
    <name evidence="3" type="ORF">CVT26_008979</name>
</gene>
<feature type="compositionally biased region" description="Polar residues" evidence="2">
    <location>
        <begin position="426"/>
        <end position="436"/>
    </location>
</feature>
<dbReference type="OrthoDB" id="3068664at2759"/>
<organism evidence="3 4">
    <name type="scientific">Gymnopilus dilepis</name>
    <dbReference type="NCBI Taxonomy" id="231916"/>
    <lineage>
        <taxon>Eukaryota</taxon>
        <taxon>Fungi</taxon>
        <taxon>Dikarya</taxon>
        <taxon>Basidiomycota</taxon>
        <taxon>Agaricomycotina</taxon>
        <taxon>Agaricomycetes</taxon>
        <taxon>Agaricomycetidae</taxon>
        <taxon>Agaricales</taxon>
        <taxon>Agaricineae</taxon>
        <taxon>Hymenogastraceae</taxon>
        <taxon>Gymnopilus</taxon>
    </lineage>
</organism>
<dbReference type="AlphaFoldDB" id="A0A409YB55"/>
<dbReference type="InParanoid" id="A0A409YB55"/>
<sequence>MGLGELLTVSSRLPIESMKLTKTKRPFFLQSLTLVYACRQIPEPSRLDRGQQRSLEELMKKVESALRSGTTAKKISPEVSKQFAEAHEDLRKYLAKYNVELVALINNGNAIQANAMKEANQRDKEAEKQIEEINGRIKNKMAELEKVPLMHVSINFWPAQPTSLVQQRRNGRNGWQLRHHNVQLENQIKIDELATLDMLLHRFLEYTATVKLLNGSVSLIQYPQFYAVFPHDKMEFEAIAKKQQGRIPSLDPWKTVKNSVQKKAPLHLIVERKADDEKSLTLWNGSQISMPEDCKNAWHLKDSEAVIVRRRTPSFSLRLLHPDEMSSTTSTNLQSSSEAIEISTSVQSREQHDRPSQESLSVQNDPRRAKQGSPKSGLGDQAGPFTTEAGRRQSTLYSSRKDEMKRPVERLSKQEERLASRHADGSDTTLIEQQSRPHVKEYPTDTPAPIAGPSRPRLEHALSSSPTLVDTKQPAKIDVPARSSSFNLPTFEGDLMESSSTIGMSPVQKTKKKEKQGWGTWGKGLIRGLWQGGS</sequence>
<reference evidence="3 4" key="1">
    <citation type="journal article" date="2018" name="Evol. Lett.">
        <title>Horizontal gene cluster transfer increased hallucinogenic mushroom diversity.</title>
        <authorList>
            <person name="Reynolds H.T."/>
            <person name="Vijayakumar V."/>
            <person name="Gluck-Thaler E."/>
            <person name="Korotkin H.B."/>
            <person name="Matheny P.B."/>
            <person name="Slot J.C."/>
        </authorList>
    </citation>
    <scope>NUCLEOTIDE SEQUENCE [LARGE SCALE GENOMIC DNA]</scope>
    <source>
        <strain evidence="3 4">SRW20</strain>
    </source>
</reference>
<evidence type="ECO:0000313" key="4">
    <source>
        <dbReference type="Proteomes" id="UP000284706"/>
    </source>
</evidence>
<evidence type="ECO:0000256" key="2">
    <source>
        <dbReference type="SAM" id="MobiDB-lite"/>
    </source>
</evidence>